<dbReference type="PANTHER" id="PTHR10848">
    <property type="entry name" value="MEIOTIC RECOMBINATION PROTEIN SPO11"/>
    <property type="match status" value="1"/>
</dbReference>
<dbReference type="PANTHER" id="PTHR10848:SF0">
    <property type="entry name" value="MEIOTIC RECOMBINATION PROTEIN SPO11"/>
    <property type="match status" value="1"/>
</dbReference>
<keyword evidence="9 12" id="KW-0238">DNA-binding</keyword>
<dbReference type="InterPro" id="IPR002815">
    <property type="entry name" value="Spo11/TopoVI_A"/>
</dbReference>
<sequence length="323" mass="35596">AILFRVLDLCHGALLQHTTITKRELFYHDVSLFGKQSRVDDLIDDLAATFGVNRSDLNVTASPKGLVCGSAASIELYMRSYLRVFPNFKPTLIPPGDEIAQIIANEALGYVLVVEKEAVFQTLCTSGFADSELLPRRGLIMTGQPDVATREFVHTLGVILPESIPILLLVDADVYGLEIASVYKYGSRRMRHEAETLTCPRAEWIGVRGSEISSFGIHPDTLLPITEPDYKKSLELLSRPDSVMPSSWKRELAHLLHIRRKAEIEIMATATFAKIPPPPSLMLSNNVPAGSLDSYLFSSWAALAKGPPLIPYLISKISRALAV</sequence>
<dbReference type="GO" id="GO:0046872">
    <property type="term" value="F:metal ion binding"/>
    <property type="evidence" value="ECO:0007669"/>
    <property type="project" value="UniProtKB-KW"/>
</dbReference>
<reference evidence="15" key="1">
    <citation type="journal article" date="2020" name="Nat. Commun.">
        <title>Large-scale genome sequencing of mycorrhizal fungi provides insights into the early evolution of symbiotic traits.</title>
        <authorList>
            <person name="Miyauchi S."/>
            <person name="Kiss E."/>
            <person name="Kuo A."/>
            <person name="Drula E."/>
            <person name="Kohler A."/>
            <person name="Sanchez-Garcia M."/>
            <person name="Morin E."/>
            <person name="Andreopoulos B."/>
            <person name="Barry K.W."/>
            <person name="Bonito G."/>
            <person name="Buee M."/>
            <person name="Carver A."/>
            <person name="Chen C."/>
            <person name="Cichocki N."/>
            <person name="Clum A."/>
            <person name="Culley D."/>
            <person name="Crous P.W."/>
            <person name="Fauchery L."/>
            <person name="Girlanda M."/>
            <person name="Hayes R.D."/>
            <person name="Keri Z."/>
            <person name="LaButti K."/>
            <person name="Lipzen A."/>
            <person name="Lombard V."/>
            <person name="Magnuson J."/>
            <person name="Maillard F."/>
            <person name="Murat C."/>
            <person name="Nolan M."/>
            <person name="Ohm R.A."/>
            <person name="Pangilinan J."/>
            <person name="Pereira M.F."/>
            <person name="Perotto S."/>
            <person name="Peter M."/>
            <person name="Pfister S."/>
            <person name="Riley R."/>
            <person name="Sitrit Y."/>
            <person name="Stielow J.B."/>
            <person name="Szollosi G."/>
            <person name="Zifcakova L."/>
            <person name="Stursova M."/>
            <person name="Spatafora J.W."/>
            <person name="Tedersoo L."/>
            <person name="Vaario L.M."/>
            <person name="Yamada A."/>
            <person name="Yan M."/>
            <person name="Wang P."/>
            <person name="Xu J."/>
            <person name="Bruns T."/>
            <person name="Baldrian P."/>
            <person name="Vilgalys R."/>
            <person name="Dunand C."/>
            <person name="Henrissat B."/>
            <person name="Grigoriev I.V."/>
            <person name="Hibbett D."/>
            <person name="Nagy L.G."/>
            <person name="Martin F.M."/>
        </authorList>
    </citation>
    <scope>NUCLEOTIDE SEQUENCE</scope>
    <source>
        <strain evidence="15">UP504</strain>
    </source>
</reference>
<organism evidence="15 16">
    <name type="scientific">Hydnum rufescens UP504</name>
    <dbReference type="NCBI Taxonomy" id="1448309"/>
    <lineage>
        <taxon>Eukaryota</taxon>
        <taxon>Fungi</taxon>
        <taxon>Dikarya</taxon>
        <taxon>Basidiomycota</taxon>
        <taxon>Agaricomycotina</taxon>
        <taxon>Agaricomycetes</taxon>
        <taxon>Cantharellales</taxon>
        <taxon>Hydnaceae</taxon>
        <taxon>Hydnum</taxon>
    </lineage>
</organism>
<evidence type="ECO:0000313" key="15">
    <source>
        <dbReference type="EMBL" id="KAF9520550.1"/>
    </source>
</evidence>
<comment type="similarity">
    <text evidence="4 12">Belongs to the TOP6A family.</text>
</comment>
<dbReference type="GO" id="GO:0042138">
    <property type="term" value="P:meiotic DNA double-strand break formation"/>
    <property type="evidence" value="ECO:0007669"/>
    <property type="project" value="InterPro"/>
</dbReference>
<evidence type="ECO:0000256" key="6">
    <source>
        <dbReference type="ARBA" id="ARBA00022723"/>
    </source>
</evidence>
<name>A0A9P6BAJ2_9AGAM</name>
<evidence type="ECO:0000256" key="10">
    <source>
        <dbReference type="ARBA" id="ARBA00023235"/>
    </source>
</evidence>
<feature type="active site" description="O-(5'-phospho-DNA)-tyrosine intermediate" evidence="12">
    <location>
        <position position="27"/>
    </location>
</feature>
<dbReference type="GO" id="GO:0005524">
    <property type="term" value="F:ATP binding"/>
    <property type="evidence" value="ECO:0007669"/>
    <property type="project" value="InterPro"/>
</dbReference>
<dbReference type="PROSITE" id="PS52041">
    <property type="entry name" value="TOPO_IIB"/>
    <property type="match status" value="1"/>
</dbReference>
<evidence type="ECO:0000256" key="5">
    <source>
        <dbReference type="ARBA" id="ARBA00012895"/>
    </source>
</evidence>
<dbReference type="GO" id="GO:0000228">
    <property type="term" value="C:nuclear chromosome"/>
    <property type="evidence" value="ECO:0007669"/>
    <property type="project" value="TreeGrafter"/>
</dbReference>
<comment type="subcellular location">
    <subcellularLocation>
        <location evidence="3">Nucleus</location>
    </subcellularLocation>
</comment>
<evidence type="ECO:0000256" key="2">
    <source>
        <dbReference type="ARBA" id="ARBA00001946"/>
    </source>
</evidence>
<comment type="caution">
    <text evidence="15">The sequence shown here is derived from an EMBL/GenBank/DDBJ whole genome shotgun (WGS) entry which is preliminary data.</text>
</comment>
<proteinExistence type="inferred from homology"/>
<evidence type="ECO:0000259" key="14">
    <source>
        <dbReference type="Pfam" id="PF21180"/>
    </source>
</evidence>
<keyword evidence="16" id="KW-1185">Reference proteome</keyword>
<dbReference type="Pfam" id="PF04406">
    <property type="entry name" value="TP6A_N"/>
    <property type="match status" value="1"/>
</dbReference>
<evidence type="ECO:0000256" key="3">
    <source>
        <dbReference type="ARBA" id="ARBA00004123"/>
    </source>
</evidence>
<keyword evidence="8 12" id="KW-0799">Topoisomerase</keyword>
<gene>
    <name evidence="15" type="ORF">BS47DRAFT_1286934</name>
</gene>
<feature type="non-terminal residue" evidence="15">
    <location>
        <position position="1"/>
    </location>
</feature>
<dbReference type="EMBL" id="MU128911">
    <property type="protein sequence ID" value="KAF9520550.1"/>
    <property type="molecule type" value="Genomic_DNA"/>
</dbReference>
<dbReference type="EC" id="5.6.2.2" evidence="5"/>
<protein>
    <recommendedName>
        <fullName evidence="5">DNA topoisomerase (ATP-hydrolyzing)</fullName>
        <ecNumber evidence="5">5.6.2.2</ecNumber>
    </recommendedName>
</protein>
<dbReference type="PRINTS" id="PR01551">
    <property type="entry name" value="SPO11HOMOLOG"/>
</dbReference>
<evidence type="ECO:0000256" key="1">
    <source>
        <dbReference type="ARBA" id="ARBA00000185"/>
    </source>
</evidence>
<dbReference type="InterPro" id="IPR036388">
    <property type="entry name" value="WH-like_DNA-bd_sf"/>
</dbReference>
<feature type="domain" description="Spo11/DNA topoisomerase VI subunit A N-terminal" evidence="13">
    <location>
        <begin position="1"/>
        <end position="59"/>
    </location>
</feature>
<evidence type="ECO:0000256" key="11">
    <source>
        <dbReference type="ARBA" id="ARBA00023242"/>
    </source>
</evidence>
<evidence type="ECO:0000256" key="7">
    <source>
        <dbReference type="ARBA" id="ARBA00022842"/>
    </source>
</evidence>
<dbReference type="InterPro" id="IPR013048">
    <property type="entry name" value="Meiotic_Spo11"/>
</dbReference>
<evidence type="ECO:0000256" key="4">
    <source>
        <dbReference type="ARBA" id="ARBA00006559"/>
    </source>
</evidence>
<dbReference type="GO" id="GO:0003918">
    <property type="term" value="F:DNA topoisomerase type II (double strand cut, ATP-hydrolyzing) activity"/>
    <property type="evidence" value="ECO:0007669"/>
    <property type="project" value="UniProtKB-UniRule"/>
</dbReference>
<dbReference type="SUPFAM" id="SSF56726">
    <property type="entry name" value="DNA topoisomerase IV, alpha subunit"/>
    <property type="match status" value="1"/>
</dbReference>
<dbReference type="InterPro" id="IPR013049">
    <property type="entry name" value="Spo11/TopoVI_A_N"/>
</dbReference>
<evidence type="ECO:0000313" key="16">
    <source>
        <dbReference type="Proteomes" id="UP000886523"/>
    </source>
</evidence>
<dbReference type="GO" id="GO:0007131">
    <property type="term" value="P:reciprocal meiotic recombination"/>
    <property type="evidence" value="ECO:0007669"/>
    <property type="project" value="TreeGrafter"/>
</dbReference>
<comment type="catalytic activity">
    <reaction evidence="1 12">
        <text>ATP-dependent breakage, passage and rejoining of double-stranded DNA.</text>
        <dbReference type="EC" id="5.6.2.2"/>
    </reaction>
</comment>
<evidence type="ECO:0000256" key="8">
    <source>
        <dbReference type="ARBA" id="ARBA00023029"/>
    </source>
</evidence>
<dbReference type="Pfam" id="PF21180">
    <property type="entry name" value="TOP6A-Spo11_Toprim"/>
    <property type="match status" value="1"/>
</dbReference>
<dbReference type="GO" id="GO:0000706">
    <property type="term" value="P:meiotic DNA double-strand break processing"/>
    <property type="evidence" value="ECO:0007669"/>
    <property type="project" value="TreeGrafter"/>
</dbReference>
<dbReference type="InterPro" id="IPR034136">
    <property type="entry name" value="TOPRIM_Topo6A/Spo11"/>
</dbReference>
<dbReference type="InterPro" id="IPR036078">
    <property type="entry name" value="Spo11/TopoVI_A_sf"/>
</dbReference>
<keyword evidence="11" id="KW-0539">Nucleus</keyword>
<comment type="cofactor">
    <cofactor evidence="2">
        <name>Mg(2+)</name>
        <dbReference type="ChEBI" id="CHEBI:18420"/>
    </cofactor>
</comment>
<evidence type="ECO:0000256" key="12">
    <source>
        <dbReference type="PROSITE-ProRule" id="PRU01385"/>
    </source>
</evidence>
<feature type="domain" description="Topoisomerase 6 subunit A/Spo11 TOPRIM" evidence="14">
    <location>
        <begin position="110"/>
        <end position="271"/>
    </location>
</feature>
<dbReference type="OrthoDB" id="5377392at2759"/>
<dbReference type="AlphaFoldDB" id="A0A9P6BAJ2"/>
<dbReference type="GO" id="GO:0003677">
    <property type="term" value="F:DNA binding"/>
    <property type="evidence" value="ECO:0007669"/>
    <property type="project" value="UniProtKB-UniRule"/>
</dbReference>
<dbReference type="Proteomes" id="UP000886523">
    <property type="component" value="Unassembled WGS sequence"/>
</dbReference>
<evidence type="ECO:0000256" key="9">
    <source>
        <dbReference type="ARBA" id="ARBA00023125"/>
    </source>
</evidence>
<evidence type="ECO:0000259" key="13">
    <source>
        <dbReference type="Pfam" id="PF04406"/>
    </source>
</evidence>
<dbReference type="PRINTS" id="PR01550">
    <property type="entry name" value="TOP6AFAMILY"/>
</dbReference>
<dbReference type="CDD" id="cd00223">
    <property type="entry name" value="TOPRIM_TopoIIB_SPO"/>
    <property type="match status" value="1"/>
</dbReference>
<dbReference type="Gene3D" id="3.40.1360.10">
    <property type="match status" value="1"/>
</dbReference>
<accession>A0A9P6BAJ2</accession>
<keyword evidence="6" id="KW-0479">Metal-binding</keyword>
<dbReference type="Gene3D" id="1.10.10.10">
    <property type="entry name" value="Winged helix-like DNA-binding domain superfamily/Winged helix DNA-binding domain"/>
    <property type="match status" value="1"/>
</dbReference>
<keyword evidence="7" id="KW-0460">Magnesium</keyword>
<keyword evidence="10 12" id="KW-0413">Isomerase</keyword>